<sequence length="135" mass="15262">MEYSTRSLKIIVRPDNIVEVSTRKDWDQPDTLETAKENAEAMQKIIRGKRMAVLSYVPDQYISKDVMAYYDSIESDEVANALIANSFGAKLIVNAFLRLTGRSLGSTEKGKGPMKVFSKKEEAVRWLLEILAETK</sequence>
<evidence type="ECO:0000313" key="3">
    <source>
        <dbReference type="Proteomes" id="UP001060919"/>
    </source>
</evidence>
<proteinExistence type="predicted"/>
<accession>A0A916DTF2</accession>
<dbReference type="InterPro" id="IPR056695">
    <property type="entry name" value="DUF7793"/>
</dbReference>
<reference evidence="2" key="1">
    <citation type="submission" date="2022-09" db="EMBL/GenBank/DDBJ databases">
        <title>Aureispira anguillicida sp. nov., isolated from Leptocephalus of Japanese eel Anguilla japonica.</title>
        <authorList>
            <person name="Yuasa K."/>
            <person name="Mekata T."/>
            <person name="Ikunari K."/>
        </authorList>
    </citation>
    <scope>NUCLEOTIDE SEQUENCE</scope>
    <source>
        <strain evidence="2">EL160426</strain>
    </source>
</reference>
<protein>
    <recommendedName>
        <fullName evidence="1">DUF7793 domain-containing protein</fullName>
    </recommendedName>
</protein>
<dbReference type="AlphaFoldDB" id="A0A916DTF2"/>
<dbReference type="Proteomes" id="UP001060919">
    <property type="component" value="Chromosome"/>
</dbReference>
<dbReference type="Pfam" id="PF25056">
    <property type="entry name" value="DUF7793"/>
    <property type="match status" value="1"/>
</dbReference>
<evidence type="ECO:0000259" key="1">
    <source>
        <dbReference type="Pfam" id="PF25056"/>
    </source>
</evidence>
<keyword evidence="3" id="KW-1185">Reference proteome</keyword>
<dbReference type="EMBL" id="AP026867">
    <property type="protein sequence ID" value="BDS11441.1"/>
    <property type="molecule type" value="Genomic_DNA"/>
</dbReference>
<feature type="domain" description="DUF7793" evidence="1">
    <location>
        <begin position="15"/>
        <end position="129"/>
    </location>
</feature>
<dbReference type="KEGG" id="aup:AsAng_0021550"/>
<evidence type="ECO:0000313" key="2">
    <source>
        <dbReference type="EMBL" id="BDS11441.1"/>
    </source>
</evidence>
<gene>
    <name evidence="2" type="ORF">AsAng_0021550</name>
</gene>
<name>A0A916DTF2_9BACT</name>
<organism evidence="2 3">
    <name type="scientific">Aureispira anguillae</name>
    <dbReference type="NCBI Taxonomy" id="2864201"/>
    <lineage>
        <taxon>Bacteria</taxon>
        <taxon>Pseudomonadati</taxon>
        <taxon>Bacteroidota</taxon>
        <taxon>Saprospiria</taxon>
        <taxon>Saprospirales</taxon>
        <taxon>Saprospiraceae</taxon>
        <taxon>Aureispira</taxon>
    </lineage>
</organism>
<dbReference type="RefSeq" id="WP_264792621.1">
    <property type="nucleotide sequence ID" value="NZ_AP026867.1"/>
</dbReference>